<dbReference type="FunFam" id="2.60.40.10:FF:000032">
    <property type="entry name" value="palladin isoform X1"/>
    <property type="match status" value="1"/>
</dbReference>
<dbReference type="CDD" id="cd00063">
    <property type="entry name" value="FN3"/>
    <property type="match status" value="1"/>
</dbReference>
<keyword evidence="3" id="KW-0393">Immunoglobulin domain</keyword>
<dbReference type="SMART" id="SM00060">
    <property type="entry name" value="FN3"/>
    <property type="match status" value="1"/>
</dbReference>
<dbReference type="PANTHER" id="PTHR24347">
    <property type="entry name" value="SERINE/THREONINE-PROTEIN KINASE"/>
    <property type="match status" value="1"/>
</dbReference>
<evidence type="ECO:0000256" key="4">
    <source>
        <dbReference type="SAM" id="MobiDB-lite"/>
    </source>
</evidence>
<name>A0A0K0F604_STRVS</name>
<dbReference type="PROSITE" id="PS50835">
    <property type="entry name" value="IG_LIKE"/>
    <property type="match status" value="1"/>
</dbReference>
<accession>A0A0K0F604</accession>
<sequence length="1413" mass="161024">MLHYTFQRSSKDFLDSLVPPRIHESLSAKSTPDRDPCKEDQVRVFVKQLLTALQYMHDRNQPHLDLRPEVVLLQDDHLCLADFGQNIHVKNGRITGKFKVSPEFVAPEIVKGGKIGLYSDMWSVGIMTFVLLGGVSPFLGDNDNETLLNVAEGRFDLQCKELSYVTNEAIDFLERLLLINPFHRMTVNEALSHSWIGESSLLDARLSSECLREFKYRHKWLERRIFVQQTPSESILKVEPTPVPEFCQSHPSENHLGTIVDPVAIYDFLIIKDQPRLVEPKSTYGSRLSPEIETFSNLSPETSSISFNKLSYPLNYIDDSNFGFYRTESEESINTLPFDENTKFKIGSTPKDLSPPFLGLIGNRGTPQKSPSPSMQNCGEDRKILQPQEGGECPISDLHKKDIERKLKKAIEDKYLEEEEGLFETDLIPPLHLIKGERREIEEEIANRILSDISEENSFAGSVISLNDIEPTQKLLTNNPKRRSHRSRSRSNTPMENSLSEDTYTPIASPSVTIELEDDIDGAKKFFSEKGYNVPPEQMDPSVPVNAPLFLEGLGHHKITVTSSGERPVSRGGLSPGLRSRPGTKSPVLLSPGKEHKMECVISTKRGKQKMTKPMDEEAPIDHSTDTSNQKQKASVIFHDDDFDALMAEAEKIKTEYKEKRPKLNGEKKENVPLEKVAPIDDKKNNIKLPTRRYNFEEELEKYRPKNVYKEEEYKIPEVDIDDYIWDSHYQIGPDTLLLASKGPDFNARVRGYRTALWGEGAPYVGVGILGFRNRDITVRERRRYTDLMKEEPPNKILNAGVTDEFSRKLHMAHNNINKPKPYGNLPFNIREQKGSVIFKQRLRDVYWHDGKSRFLFECQVIGNPTPQITWKYNSNVINESDRCIIKNHNGYCSLEIIKPELHELGEYVCEAKNESGFDITNCRAYSGDGPGKPGRPEIELASDTEVLIGWEMPETCTTLEGIKYKLEVRPAGENDHFAQWIGISDNIDGEVCLVKHLSPQGIYQFRVTAKNGFGWGLPSLSSRIIKTHRRGVPKLQAELLKRDICINSVSIPNRPLAKRNSRGGALCEILEESNEDIIEGNNEGMEINSKMENLDEGVALLVNEDITKRFQIEKEIFRGRFSVVKNASDSKNEGRSYCVAKKRLTSYPDVPTALDEYENLKTCQHENVVQLVGVYENGSTMTLVTERLYEDVFHRFCFIETYNEESVVLTVRQILSALHWIHYKGILHLDIQPDNVMFVNKRSWFVKIIDFGSSKKMDKGPIKSSTIHQRIDWRAPEVIKGENATEKTDCFGMGLIAFTILSGFHPFSMIGDTQEEISNAILNVKCDPNLIPVQASQEALKFVTWALKKDPRRRISTSEALTDRWLSSDVSIVRKREAIKYNSSRLRKTADYIMRRVPRLNGFDMTPEELTR</sequence>
<evidence type="ECO:0000256" key="2">
    <source>
        <dbReference type="ARBA" id="ARBA00023157"/>
    </source>
</evidence>
<evidence type="ECO:0000313" key="8">
    <source>
        <dbReference type="Proteomes" id="UP000035680"/>
    </source>
</evidence>
<dbReference type="Gene3D" id="2.60.40.10">
    <property type="entry name" value="Immunoglobulins"/>
    <property type="match status" value="2"/>
</dbReference>
<feature type="domain" description="Ig-like" evidence="6">
    <location>
        <begin position="827"/>
        <end position="921"/>
    </location>
</feature>
<dbReference type="InterPro" id="IPR003961">
    <property type="entry name" value="FN3_dom"/>
</dbReference>
<protein>
    <submittedName>
        <fullName evidence="9">Striated muscle preferentially expressed protein kinase (inferred by orthology to a human protein)</fullName>
    </submittedName>
</protein>
<feature type="domain" description="Protein kinase" evidence="5">
    <location>
        <begin position="1111"/>
        <end position="1367"/>
    </location>
</feature>
<evidence type="ECO:0000259" key="5">
    <source>
        <dbReference type="PROSITE" id="PS50011"/>
    </source>
</evidence>
<dbReference type="PROSITE" id="PS50011">
    <property type="entry name" value="PROTEIN_KINASE_DOM"/>
    <property type="match status" value="2"/>
</dbReference>
<dbReference type="InterPro" id="IPR036179">
    <property type="entry name" value="Ig-like_dom_sf"/>
</dbReference>
<dbReference type="InterPro" id="IPR013098">
    <property type="entry name" value="Ig_I-set"/>
</dbReference>
<dbReference type="SUPFAM" id="SSF48726">
    <property type="entry name" value="Immunoglobulin"/>
    <property type="match status" value="1"/>
</dbReference>
<feature type="domain" description="Fibronectin type-III" evidence="7">
    <location>
        <begin position="933"/>
        <end position="1031"/>
    </location>
</feature>
<evidence type="ECO:0000259" key="7">
    <source>
        <dbReference type="PROSITE" id="PS50853"/>
    </source>
</evidence>
<feature type="compositionally biased region" description="Basic residues" evidence="4">
    <location>
        <begin position="480"/>
        <end position="489"/>
    </location>
</feature>
<reference evidence="9" key="2">
    <citation type="submission" date="2015-08" db="UniProtKB">
        <authorList>
            <consortium name="WormBaseParasite"/>
        </authorList>
    </citation>
    <scope>IDENTIFICATION</scope>
</reference>
<keyword evidence="8" id="KW-1185">Reference proteome</keyword>
<feature type="compositionally biased region" description="Basic and acidic residues" evidence="4">
    <location>
        <begin position="613"/>
        <end position="625"/>
    </location>
</feature>
<evidence type="ECO:0000256" key="1">
    <source>
        <dbReference type="ARBA" id="ARBA00022737"/>
    </source>
</evidence>
<dbReference type="STRING" id="75913.A0A0K0F604"/>
<organism evidence="8 9">
    <name type="scientific">Strongyloides venezuelensis</name>
    <name type="common">Threadworm</name>
    <dbReference type="NCBI Taxonomy" id="75913"/>
    <lineage>
        <taxon>Eukaryota</taxon>
        <taxon>Metazoa</taxon>
        <taxon>Ecdysozoa</taxon>
        <taxon>Nematoda</taxon>
        <taxon>Chromadorea</taxon>
        <taxon>Rhabditida</taxon>
        <taxon>Tylenchina</taxon>
        <taxon>Panagrolaimomorpha</taxon>
        <taxon>Strongyloidoidea</taxon>
        <taxon>Strongyloididae</taxon>
        <taxon>Strongyloides</taxon>
    </lineage>
</organism>
<dbReference type="CDD" id="cd00096">
    <property type="entry name" value="Ig"/>
    <property type="match status" value="1"/>
</dbReference>
<keyword evidence="2" id="KW-1015">Disulfide bond</keyword>
<feature type="compositionally biased region" description="Polar residues" evidence="4">
    <location>
        <begin position="492"/>
        <end position="506"/>
    </location>
</feature>
<feature type="region of interest" description="Disordered" evidence="4">
    <location>
        <begin position="474"/>
        <end position="506"/>
    </location>
</feature>
<dbReference type="SUPFAM" id="SSF49265">
    <property type="entry name" value="Fibronectin type III"/>
    <property type="match status" value="1"/>
</dbReference>
<dbReference type="WBParaSite" id="SVE_0424700.1">
    <property type="protein sequence ID" value="SVE_0424700.1"/>
    <property type="gene ID" value="SVE_0424700"/>
</dbReference>
<keyword evidence="1" id="KW-0677">Repeat</keyword>
<evidence type="ECO:0000256" key="3">
    <source>
        <dbReference type="ARBA" id="ARBA00023319"/>
    </source>
</evidence>
<dbReference type="Proteomes" id="UP000035680">
    <property type="component" value="Unassembled WGS sequence"/>
</dbReference>
<dbReference type="InterPro" id="IPR011009">
    <property type="entry name" value="Kinase-like_dom_sf"/>
</dbReference>
<evidence type="ECO:0000313" key="9">
    <source>
        <dbReference type="WBParaSite" id="SVE_0424700.1"/>
    </source>
</evidence>
<feature type="region of interest" description="Disordered" evidence="4">
    <location>
        <begin position="562"/>
        <end position="591"/>
    </location>
</feature>
<reference evidence="8" key="1">
    <citation type="submission" date="2014-07" db="EMBL/GenBank/DDBJ databases">
        <authorList>
            <person name="Martin A.A"/>
            <person name="De Silva N."/>
        </authorList>
    </citation>
    <scope>NUCLEOTIDE SEQUENCE</scope>
</reference>
<feature type="domain" description="Protein kinase" evidence="5">
    <location>
        <begin position="1"/>
        <end position="196"/>
    </location>
</feature>
<dbReference type="Pfam" id="PF00069">
    <property type="entry name" value="Pkinase"/>
    <property type="match status" value="2"/>
</dbReference>
<evidence type="ECO:0000259" key="6">
    <source>
        <dbReference type="PROSITE" id="PS50835"/>
    </source>
</evidence>
<dbReference type="Pfam" id="PF07679">
    <property type="entry name" value="I-set"/>
    <property type="match status" value="1"/>
</dbReference>
<proteinExistence type="predicted"/>
<dbReference type="Gene3D" id="1.10.510.10">
    <property type="entry name" value="Transferase(Phosphotransferase) domain 1"/>
    <property type="match status" value="2"/>
</dbReference>
<dbReference type="SUPFAM" id="SSF56112">
    <property type="entry name" value="Protein kinase-like (PK-like)"/>
    <property type="match status" value="2"/>
</dbReference>
<dbReference type="Pfam" id="PF00041">
    <property type="entry name" value="fn3"/>
    <property type="match status" value="1"/>
</dbReference>
<dbReference type="InterPro" id="IPR003598">
    <property type="entry name" value="Ig_sub2"/>
</dbReference>
<dbReference type="InterPro" id="IPR036116">
    <property type="entry name" value="FN3_sf"/>
</dbReference>
<dbReference type="InterPro" id="IPR007110">
    <property type="entry name" value="Ig-like_dom"/>
</dbReference>
<dbReference type="SMART" id="SM00408">
    <property type="entry name" value="IGc2"/>
    <property type="match status" value="1"/>
</dbReference>
<feature type="region of interest" description="Disordered" evidence="4">
    <location>
        <begin position="605"/>
        <end position="630"/>
    </location>
</feature>
<dbReference type="GO" id="GO:0004672">
    <property type="term" value="F:protein kinase activity"/>
    <property type="evidence" value="ECO:0007669"/>
    <property type="project" value="InterPro"/>
</dbReference>
<dbReference type="InterPro" id="IPR000719">
    <property type="entry name" value="Prot_kinase_dom"/>
</dbReference>
<dbReference type="PROSITE" id="PS50853">
    <property type="entry name" value="FN3"/>
    <property type="match status" value="1"/>
</dbReference>
<dbReference type="GO" id="GO:0005524">
    <property type="term" value="F:ATP binding"/>
    <property type="evidence" value="ECO:0007669"/>
    <property type="project" value="InterPro"/>
</dbReference>
<dbReference type="InterPro" id="IPR013783">
    <property type="entry name" value="Ig-like_fold"/>
</dbReference>